<feature type="region of interest" description="Disordered" evidence="9">
    <location>
        <begin position="1"/>
        <end position="58"/>
    </location>
</feature>
<keyword evidence="6" id="KW-0413">Isomerase</keyword>
<comment type="caution">
    <text evidence="10">The sequence shown here is derived from an EMBL/GenBank/DDBJ whole genome shotgun (WGS) entry which is preliminary data.</text>
</comment>
<dbReference type="InterPro" id="IPR037171">
    <property type="entry name" value="NagB/RpiA_transferase-like"/>
</dbReference>
<feature type="region of interest" description="Disordered" evidence="9">
    <location>
        <begin position="298"/>
        <end position="346"/>
    </location>
</feature>
<comment type="pathway">
    <text evidence="2">Carbohydrate degradation; pentose phosphate pathway; D-ribose 5-phosphate from D-ribulose 5-phosphate (non-oxidative stage): step 1/1.</text>
</comment>
<sequence length="599" mass="64842">MEKLMSRVRGKTSRSRWASKKPAPAPAEMVYSSSSSEKSSSSGRSVSSAPPALPNSTEQLIKKVLPVIEKASPIIEKASPVIERTSPVVEKASPVVEKAPPVAEKASPAGKKASPTRTKTSPNRKKASTVNEKTPTVSKRNKKSSPVIEKTSPVVEEAPPVTKRSSPATKRSSPVIVRTPSVIERASPETTSPVVEEAPSVAEEASPVVEEAPPPPTDPSIKSWRRRSSSLTQHLRKSRPKEQIDPQPPETKPAEPPAPDTRRNQHVDAQPPETKPAEPPAPDNSISIVHLIPGLIAPSHSPTWRPQPNLPTGQWNGGPPSVSPATSSRSRTHQPVDLGLHPQYPTASPRALAAHMAVDENFPERLPTAYVAIGSGPGMRDVVDMFLKYPRGRRAHIKFVSVGVASEHMLAMANLGPIMHLNHVPDGVRIDVFFDTADKVDDECNCIKGQKGSMHLDRLTAMRAEKYICIIDCKQRVTSVVSSGAPIPVEITAESYFYVFHQLRATGATVILRSGEPVSTEPYYTVRGTMMIDVSWPLVTNFVAAAKNTGDMLKMIPGVVDHGLFHGDRWILGCRPITVYVGGPNGRVNKMTPYSSSYS</sequence>
<accession>A0AAV9UQ82</accession>
<feature type="compositionally biased region" description="Low complexity" evidence="9">
    <location>
        <begin position="192"/>
        <end position="211"/>
    </location>
</feature>
<organism evidence="10 11">
    <name type="scientific">Orbilia brochopaga</name>
    <dbReference type="NCBI Taxonomy" id="3140254"/>
    <lineage>
        <taxon>Eukaryota</taxon>
        <taxon>Fungi</taxon>
        <taxon>Dikarya</taxon>
        <taxon>Ascomycota</taxon>
        <taxon>Pezizomycotina</taxon>
        <taxon>Orbiliomycetes</taxon>
        <taxon>Orbiliales</taxon>
        <taxon>Orbiliaceae</taxon>
        <taxon>Orbilia</taxon>
    </lineage>
</organism>
<dbReference type="GO" id="GO:0005737">
    <property type="term" value="C:cytoplasm"/>
    <property type="evidence" value="ECO:0007669"/>
    <property type="project" value="TreeGrafter"/>
</dbReference>
<dbReference type="AlphaFoldDB" id="A0AAV9UQ82"/>
<evidence type="ECO:0000256" key="4">
    <source>
        <dbReference type="ARBA" id="ARBA00011959"/>
    </source>
</evidence>
<keyword evidence="11" id="KW-1185">Reference proteome</keyword>
<feature type="compositionally biased region" description="Polar residues" evidence="9">
    <location>
        <begin position="163"/>
        <end position="172"/>
    </location>
</feature>
<dbReference type="EMBL" id="JAVHNQ010000006">
    <property type="protein sequence ID" value="KAK6344249.1"/>
    <property type="molecule type" value="Genomic_DNA"/>
</dbReference>
<dbReference type="GO" id="GO:0004751">
    <property type="term" value="F:ribose-5-phosphate isomerase activity"/>
    <property type="evidence" value="ECO:0007669"/>
    <property type="project" value="UniProtKB-EC"/>
</dbReference>
<evidence type="ECO:0000256" key="7">
    <source>
        <dbReference type="ARBA" id="ARBA00029734"/>
    </source>
</evidence>
<feature type="compositionally biased region" description="Low complexity" evidence="9">
    <location>
        <begin position="32"/>
        <end position="48"/>
    </location>
</feature>
<evidence type="ECO:0000256" key="1">
    <source>
        <dbReference type="ARBA" id="ARBA00001713"/>
    </source>
</evidence>
<dbReference type="SUPFAM" id="SSF100950">
    <property type="entry name" value="NagB/RpiA/CoA transferase-like"/>
    <property type="match status" value="1"/>
</dbReference>
<gene>
    <name evidence="10" type="ORF">TWF696_007891</name>
</gene>
<evidence type="ECO:0000313" key="10">
    <source>
        <dbReference type="EMBL" id="KAK6344249.1"/>
    </source>
</evidence>
<feature type="compositionally biased region" description="Basic residues" evidence="9">
    <location>
        <begin position="1"/>
        <end position="19"/>
    </location>
</feature>
<dbReference type="EC" id="5.3.1.6" evidence="4"/>
<comment type="similarity">
    <text evidence="3">Belongs to the ribose 5-phosphate isomerase family.</text>
</comment>
<evidence type="ECO:0000256" key="9">
    <source>
        <dbReference type="SAM" id="MobiDB-lite"/>
    </source>
</evidence>
<feature type="compositionally biased region" description="Pro residues" evidence="9">
    <location>
        <begin position="246"/>
        <end position="259"/>
    </location>
</feature>
<protein>
    <recommendedName>
        <fullName evidence="5">Ribose-5-phosphate isomerase</fullName>
        <ecNumber evidence="4">5.3.1.6</ecNumber>
    </recommendedName>
    <alternativeName>
        <fullName evidence="8">D-ribose-5-phosphate ketol-isomerase</fullName>
    </alternativeName>
    <alternativeName>
        <fullName evidence="7">Phosphoriboisomerase</fullName>
    </alternativeName>
</protein>
<feature type="region of interest" description="Disordered" evidence="9">
    <location>
        <begin position="77"/>
        <end position="286"/>
    </location>
</feature>
<name>A0AAV9UQ82_9PEZI</name>
<evidence type="ECO:0000256" key="2">
    <source>
        <dbReference type="ARBA" id="ARBA00004988"/>
    </source>
</evidence>
<evidence type="ECO:0000313" key="11">
    <source>
        <dbReference type="Proteomes" id="UP001375240"/>
    </source>
</evidence>
<dbReference type="InterPro" id="IPR004788">
    <property type="entry name" value="Ribose5P_isomerase_type_A"/>
</dbReference>
<comment type="catalytic activity">
    <reaction evidence="1">
        <text>aldehydo-D-ribose 5-phosphate = D-ribulose 5-phosphate</text>
        <dbReference type="Rhea" id="RHEA:14657"/>
        <dbReference type="ChEBI" id="CHEBI:58121"/>
        <dbReference type="ChEBI" id="CHEBI:58273"/>
        <dbReference type="EC" id="5.3.1.6"/>
    </reaction>
</comment>
<dbReference type="PANTHER" id="PTHR11934">
    <property type="entry name" value="RIBOSE-5-PHOSPHATE ISOMERASE"/>
    <property type="match status" value="1"/>
</dbReference>
<dbReference type="Pfam" id="PF06026">
    <property type="entry name" value="Rib_5-P_isom_A"/>
    <property type="match status" value="1"/>
</dbReference>
<dbReference type="SUPFAM" id="SSF75445">
    <property type="entry name" value="D-ribose-5-phosphate isomerase (RpiA), lid domain"/>
    <property type="match status" value="1"/>
</dbReference>
<dbReference type="Gene3D" id="3.40.50.1360">
    <property type="match status" value="1"/>
</dbReference>
<dbReference type="GO" id="GO:0006014">
    <property type="term" value="P:D-ribose metabolic process"/>
    <property type="evidence" value="ECO:0007669"/>
    <property type="project" value="TreeGrafter"/>
</dbReference>
<evidence type="ECO:0000256" key="3">
    <source>
        <dbReference type="ARBA" id="ARBA00008088"/>
    </source>
</evidence>
<dbReference type="PANTHER" id="PTHR11934:SF0">
    <property type="entry name" value="RIBOSE-5-PHOSPHATE ISOMERASE"/>
    <property type="match status" value="1"/>
</dbReference>
<dbReference type="GO" id="GO:0009052">
    <property type="term" value="P:pentose-phosphate shunt, non-oxidative branch"/>
    <property type="evidence" value="ECO:0007669"/>
    <property type="project" value="InterPro"/>
</dbReference>
<feature type="compositionally biased region" description="Polar residues" evidence="9">
    <location>
        <begin position="128"/>
        <end position="138"/>
    </location>
</feature>
<feature type="compositionally biased region" description="Polar residues" evidence="9">
    <location>
        <begin position="300"/>
        <end position="314"/>
    </location>
</feature>
<evidence type="ECO:0000256" key="8">
    <source>
        <dbReference type="ARBA" id="ARBA00032273"/>
    </source>
</evidence>
<dbReference type="Gene3D" id="3.30.70.260">
    <property type="match status" value="1"/>
</dbReference>
<evidence type="ECO:0000256" key="5">
    <source>
        <dbReference type="ARBA" id="ARBA00019150"/>
    </source>
</evidence>
<feature type="compositionally biased region" description="Basic residues" evidence="9">
    <location>
        <begin position="223"/>
        <end position="239"/>
    </location>
</feature>
<evidence type="ECO:0000256" key="6">
    <source>
        <dbReference type="ARBA" id="ARBA00023235"/>
    </source>
</evidence>
<proteinExistence type="inferred from homology"/>
<reference evidence="10 11" key="1">
    <citation type="submission" date="2019-10" db="EMBL/GenBank/DDBJ databases">
        <authorList>
            <person name="Palmer J.M."/>
        </authorList>
    </citation>
    <scope>NUCLEOTIDE SEQUENCE [LARGE SCALE GENOMIC DNA]</scope>
    <source>
        <strain evidence="10 11">TWF696</strain>
    </source>
</reference>
<dbReference type="Proteomes" id="UP001375240">
    <property type="component" value="Unassembled WGS sequence"/>
</dbReference>
<feature type="compositionally biased region" description="Pro residues" evidence="9">
    <location>
        <begin position="273"/>
        <end position="282"/>
    </location>
</feature>